<gene>
    <name evidence="1" type="ORF">T310_8700</name>
</gene>
<dbReference type="RefSeq" id="XP_013324034.1">
    <property type="nucleotide sequence ID" value="XM_013468580.1"/>
</dbReference>
<feature type="non-terminal residue" evidence="1">
    <location>
        <position position="1"/>
    </location>
</feature>
<dbReference type="Proteomes" id="UP000053958">
    <property type="component" value="Unassembled WGS sequence"/>
</dbReference>
<accession>A0A0F4YGP9</accession>
<dbReference type="AlphaFoldDB" id="A0A0F4YGP9"/>
<proteinExistence type="predicted"/>
<organism evidence="1 2">
    <name type="scientific">Rasamsonia emersonii (strain ATCC 16479 / CBS 393.64 / IMI 116815)</name>
    <dbReference type="NCBI Taxonomy" id="1408163"/>
    <lineage>
        <taxon>Eukaryota</taxon>
        <taxon>Fungi</taxon>
        <taxon>Dikarya</taxon>
        <taxon>Ascomycota</taxon>
        <taxon>Pezizomycotina</taxon>
        <taxon>Eurotiomycetes</taxon>
        <taxon>Eurotiomycetidae</taxon>
        <taxon>Eurotiales</taxon>
        <taxon>Trichocomaceae</taxon>
        <taxon>Rasamsonia</taxon>
    </lineage>
</organism>
<protein>
    <submittedName>
        <fullName evidence="1">Uncharacterized protein</fullName>
    </submittedName>
</protein>
<evidence type="ECO:0000313" key="1">
    <source>
        <dbReference type="EMBL" id="KKA17422.1"/>
    </source>
</evidence>
<name>A0A0F4YGP9_RASE3</name>
<dbReference type="EMBL" id="LASV01000655">
    <property type="protein sequence ID" value="KKA17422.1"/>
    <property type="molecule type" value="Genomic_DNA"/>
</dbReference>
<reference evidence="1 2" key="1">
    <citation type="submission" date="2015-04" db="EMBL/GenBank/DDBJ databases">
        <authorList>
            <person name="Heijne W.H."/>
            <person name="Fedorova N.D."/>
            <person name="Nierman W.C."/>
            <person name="Vollebregt A.W."/>
            <person name="Zhao Z."/>
            <person name="Wu L."/>
            <person name="Kumar M."/>
            <person name="Stam H."/>
            <person name="van den Berg M.A."/>
            <person name="Pel H.J."/>
        </authorList>
    </citation>
    <scope>NUCLEOTIDE SEQUENCE [LARGE SCALE GENOMIC DNA]</scope>
    <source>
        <strain evidence="1 2">CBS 393.64</strain>
    </source>
</reference>
<dbReference type="GeneID" id="25320896"/>
<keyword evidence="2" id="KW-1185">Reference proteome</keyword>
<evidence type="ECO:0000313" key="2">
    <source>
        <dbReference type="Proteomes" id="UP000053958"/>
    </source>
</evidence>
<comment type="caution">
    <text evidence="1">The sequence shown here is derived from an EMBL/GenBank/DDBJ whole genome shotgun (WGS) entry which is preliminary data.</text>
</comment>
<sequence length="124" mass="13350">FGVNDDSDASLVGQVDSGLSSGGNYNAMLLTTLSLVVRERDVDTVKAVLREYLLPLLFGDAGAPFPIVLASCVSVSVAQLPRSEFLILPIHQPGSVPNMNPCLKIWGLVISRRTSFPPLRRDTV</sequence>